<dbReference type="Gene3D" id="2.60.120.260">
    <property type="entry name" value="Galactose-binding domain-like"/>
    <property type="match status" value="1"/>
</dbReference>
<comment type="caution">
    <text evidence="2">The sequence shown here is derived from an EMBL/GenBank/DDBJ whole genome shotgun (WGS) entry which is preliminary data.</text>
</comment>
<evidence type="ECO:0000313" key="2">
    <source>
        <dbReference type="EMBL" id="MPN54628.1"/>
    </source>
</evidence>
<proteinExistence type="predicted"/>
<sequence length="171" mass="19379">MNTASHGWLTNPGGSGLSITIDMKQVVKLSRIIHHFYHLNSPYGQVNITAMEIWGTNKIDFSLLQNRPYWLDSLSLVTGHILGEDPTQALPDRTFKDDWQYLGYHAAPYYTVASDVQTLSANGAEYQMPLNAAPVRYIRIFVREIARSMRADNYFSMGEISFFGDNTVPQE</sequence>
<dbReference type="AlphaFoldDB" id="A0A645ITA8"/>
<accession>A0A645ITA8</accession>
<dbReference type="Pfam" id="PF16391">
    <property type="entry name" value="DUF5000"/>
    <property type="match status" value="1"/>
</dbReference>
<organism evidence="2">
    <name type="scientific">bioreactor metagenome</name>
    <dbReference type="NCBI Taxonomy" id="1076179"/>
    <lineage>
        <taxon>unclassified sequences</taxon>
        <taxon>metagenomes</taxon>
        <taxon>ecological metagenomes</taxon>
    </lineage>
</organism>
<feature type="domain" description="DUF5000" evidence="1">
    <location>
        <begin position="4"/>
        <end position="164"/>
    </location>
</feature>
<evidence type="ECO:0000259" key="1">
    <source>
        <dbReference type="Pfam" id="PF16391"/>
    </source>
</evidence>
<gene>
    <name evidence="2" type="ORF">SDC9_202300</name>
</gene>
<protein>
    <recommendedName>
        <fullName evidence="1">DUF5000 domain-containing protein</fullName>
    </recommendedName>
</protein>
<dbReference type="InterPro" id="IPR032164">
    <property type="entry name" value="DUF5000"/>
</dbReference>
<dbReference type="EMBL" id="VSSQ01123050">
    <property type="protein sequence ID" value="MPN54628.1"/>
    <property type="molecule type" value="Genomic_DNA"/>
</dbReference>
<name>A0A645ITA8_9ZZZZ</name>
<reference evidence="2" key="1">
    <citation type="submission" date="2019-08" db="EMBL/GenBank/DDBJ databases">
        <authorList>
            <person name="Kucharzyk K."/>
            <person name="Murdoch R.W."/>
            <person name="Higgins S."/>
            <person name="Loffler F."/>
        </authorList>
    </citation>
    <scope>NUCLEOTIDE SEQUENCE</scope>
</reference>